<name>A0ABP7HND9_9ACTN</name>
<comment type="caution">
    <text evidence="7">The sequence shown here is derived from an EMBL/GenBank/DDBJ whole genome shotgun (WGS) entry which is preliminary data.</text>
</comment>
<dbReference type="PANTHER" id="PTHR30250">
    <property type="entry name" value="PST FAMILY PREDICTED COLANIC ACID TRANSPORTER"/>
    <property type="match status" value="1"/>
</dbReference>
<organism evidence="7 8">
    <name type="scientific">Sphaerisporangium flaviroseum</name>
    <dbReference type="NCBI Taxonomy" id="509199"/>
    <lineage>
        <taxon>Bacteria</taxon>
        <taxon>Bacillati</taxon>
        <taxon>Actinomycetota</taxon>
        <taxon>Actinomycetes</taxon>
        <taxon>Streptosporangiales</taxon>
        <taxon>Streptosporangiaceae</taxon>
        <taxon>Sphaerisporangium</taxon>
    </lineage>
</organism>
<evidence type="ECO:0000256" key="6">
    <source>
        <dbReference type="SAM" id="Phobius"/>
    </source>
</evidence>
<keyword evidence="5 6" id="KW-0472">Membrane</keyword>
<evidence type="ECO:0000256" key="3">
    <source>
        <dbReference type="ARBA" id="ARBA00022692"/>
    </source>
</evidence>
<feature type="transmembrane region" description="Helical" evidence="6">
    <location>
        <begin position="131"/>
        <end position="157"/>
    </location>
</feature>
<evidence type="ECO:0000256" key="2">
    <source>
        <dbReference type="ARBA" id="ARBA00022475"/>
    </source>
</evidence>
<protein>
    <recommendedName>
        <fullName evidence="9">Polysaccharide biosynthesis protein</fullName>
    </recommendedName>
</protein>
<feature type="transmembrane region" description="Helical" evidence="6">
    <location>
        <begin position="312"/>
        <end position="331"/>
    </location>
</feature>
<keyword evidence="4 6" id="KW-1133">Transmembrane helix</keyword>
<dbReference type="InterPro" id="IPR050833">
    <property type="entry name" value="Poly_Biosynth_Transport"/>
</dbReference>
<dbReference type="Proteomes" id="UP001500888">
    <property type="component" value="Unassembled WGS sequence"/>
</dbReference>
<evidence type="ECO:0000256" key="4">
    <source>
        <dbReference type="ARBA" id="ARBA00022989"/>
    </source>
</evidence>
<keyword evidence="8" id="KW-1185">Reference proteome</keyword>
<sequence length="438" mass="44876">MASSSRAIQPTRPPGRPRHLRTLTLLTASSQGEAVLSMISLMLLVRLEGAERAGQLIFAQAFAAVWFLVCDPRLEDAAQRFVPIEHQRSGQGAALYVRLLRWDVAIGVATSLTALLVVLGAWMTGLASGDFALMLGLALVANGAVASSGTSSAGFALTDRLDALGAARLRCAVLSFVLSLGGLLLGGPPAYLAGQAVAAIVTALVLGTRSLRAMLAEMGPAQSRVPLPPGLVPFAVKASLATSVAAGSESGILTLAGLLGGPALVTILKIASAPGRLYYSLISPITSMLYPRLAQAAAAGETALIRRDAVRVTLALTGLGAAALTIAAPTADDALGLVYGTRYAEVGTVATLLLAAFCVKGMACWSKVLPLALGKPSWRLAFLAAEGVLLLGALLLADRTGAAPLGTAVAFAQGNLIIAICGTTFWIVMLGRCSRSRC</sequence>
<feature type="transmembrane region" description="Helical" evidence="6">
    <location>
        <begin position="377"/>
        <end position="397"/>
    </location>
</feature>
<proteinExistence type="predicted"/>
<keyword evidence="3 6" id="KW-0812">Transmembrane</keyword>
<reference evidence="8" key="1">
    <citation type="journal article" date="2019" name="Int. J. Syst. Evol. Microbiol.">
        <title>The Global Catalogue of Microorganisms (GCM) 10K type strain sequencing project: providing services to taxonomists for standard genome sequencing and annotation.</title>
        <authorList>
            <consortium name="The Broad Institute Genomics Platform"/>
            <consortium name="The Broad Institute Genome Sequencing Center for Infectious Disease"/>
            <person name="Wu L."/>
            <person name="Ma J."/>
        </authorList>
    </citation>
    <scope>NUCLEOTIDE SEQUENCE [LARGE SCALE GENOMIC DNA]</scope>
    <source>
        <strain evidence="8">JCM 16908</strain>
    </source>
</reference>
<comment type="subcellular location">
    <subcellularLocation>
        <location evidence="1">Cell membrane</location>
        <topology evidence="1">Multi-pass membrane protein</topology>
    </subcellularLocation>
</comment>
<feature type="transmembrane region" description="Helical" evidence="6">
    <location>
        <begin position="343"/>
        <end position="365"/>
    </location>
</feature>
<evidence type="ECO:0000256" key="1">
    <source>
        <dbReference type="ARBA" id="ARBA00004651"/>
    </source>
</evidence>
<evidence type="ECO:0000313" key="7">
    <source>
        <dbReference type="EMBL" id="GAA3798823.1"/>
    </source>
</evidence>
<dbReference type="EMBL" id="BAAAZR010000002">
    <property type="protein sequence ID" value="GAA3798823.1"/>
    <property type="molecule type" value="Genomic_DNA"/>
</dbReference>
<evidence type="ECO:0000256" key="5">
    <source>
        <dbReference type="ARBA" id="ARBA00023136"/>
    </source>
</evidence>
<dbReference type="PANTHER" id="PTHR30250:SF26">
    <property type="entry name" value="PSMA PROTEIN"/>
    <property type="match status" value="1"/>
</dbReference>
<evidence type="ECO:0008006" key="9">
    <source>
        <dbReference type="Google" id="ProtNLM"/>
    </source>
</evidence>
<feature type="transmembrane region" description="Helical" evidence="6">
    <location>
        <begin position="104"/>
        <end position="125"/>
    </location>
</feature>
<keyword evidence="2" id="KW-1003">Cell membrane</keyword>
<feature type="transmembrane region" description="Helical" evidence="6">
    <location>
        <begin position="409"/>
        <end position="430"/>
    </location>
</feature>
<gene>
    <name evidence="7" type="ORF">GCM10022226_17770</name>
</gene>
<accession>A0ABP7HND9</accession>
<feature type="transmembrane region" description="Helical" evidence="6">
    <location>
        <begin position="169"/>
        <end position="185"/>
    </location>
</feature>
<dbReference type="RefSeq" id="WP_344936563.1">
    <property type="nucleotide sequence ID" value="NZ_BAAAZR010000002.1"/>
</dbReference>
<evidence type="ECO:0000313" key="8">
    <source>
        <dbReference type="Proteomes" id="UP001500888"/>
    </source>
</evidence>